<evidence type="ECO:0000313" key="1">
    <source>
        <dbReference type="EMBL" id="KAH7925394.1"/>
    </source>
</evidence>
<dbReference type="EMBL" id="MU266403">
    <property type="protein sequence ID" value="KAH7925394.1"/>
    <property type="molecule type" value="Genomic_DNA"/>
</dbReference>
<keyword evidence="2" id="KW-1185">Reference proteome</keyword>
<proteinExistence type="predicted"/>
<accession>A0ACB8BI64</accession>
<dbReference type="Proteomes" id="UP000790709">
    <property type="component" value="Unassembled WGS sequence"/>
</dbReference>
<sequence>MGRISVTRFFREQWVQIPPPTTSAKGKSILVIGANSGLGLEASKQLASLAPQRLLLTCRNTDKGEEARKTVAQDSPGDTEITSYPLDLSSFESVRSFADTLVTVGDGKIDCILGNAAIATRKFVKTVNDWESTLQVNYLSHALLSLLLLPSLVKASTSDSASRLVLVSSDAHYQIKSLDDVKKVPNILAHLNDQKYCTASVMKQRYMISKLLVVIFVRELSARLPSPTPVAVSAVNPGFCHSSLTRESESQFPLKWMIYAFKAAFARTSDMGSRTLVHALTDPEERAFHGHYVTNCEVVEESDLLLGEDGKRLSERIWNETVEVLQLVDPRVKQIISEYLTA</sequence>
<protein>
    <submittedName>
        <fullName evidence="1">NAD(P)-binding protein</fullName>
    </submittedName>
</protein>
<gene>
    <name evidence="1" type="ORF">BV22DRAFT_1011391</name>
</gene>
<organism evidence="1 2">
    <name type="scientific">Leucogyrophana mollusca</name>
    <dbReference type="NCBI Taxonomy" id="85980"/>
    <lineage>
        <taxon>Eukaryota</taxon>
        <taxon>Fungi</taxon>
        <taxon>Dikarya</taxon>
        <taxon>Basidiomycota</taxon>
        <taxon>Agaricomycotina</taxon>
        <taxon>Agaricomycetes</taxon>
        <taxon>Agaricomycetidae</taxon>
        <taxon>Boletales</taxon>
        <taxon>Boletales incertae sedis</taxon>
        <taxon>Leucogyrophana</taxon>
    </lineage>
</organism>
<reference evidence="1" key="1">
    <citation type="journal article" date="2021" name="New Phytol.">
        <title>Evolutionary innovations through gain and loss of genes in the ectomycorrhizal Boletales.</title>
        <authorList>
            <person name="Wu G."/>
            <person name="Miyauchi S."/>
            <person name="Morin E."/>
            <person name="Kuo A."/>
            <person name="Drula E."/>
            <person name="Varga T."/>
            <person name="Kohler A."/>
            <person name="Feng B."/>
            <person name="Cao Y."/>
            <person name="Lipzen A."/>
            <person name="Daum C."/>
            <person name="Hundley H."/>
            <person name="Pangilinan J."/>
            <person name="Johnson J."/>
            <person name="Barry K."/>
            <person name="LaButti K."/>
            <person name="Ng V."/>
            <person name="Ahrendt S."/>
            <person name="Min B."/>
            <person name="Choi I.G."/>
            <person name="Park H."/>
            <person name="Plett J.M."/>
            <person name="Magnuson J."/>
            <person name="Spatafora J.W."/>
            <person name="Nagy L.G."/>
            <person name="Henrissat B."/>
            <person name="Grigoriev I.V."/>
            <person name="Yang Z.L."/>
            <person name="Xu J."/>
            <person name="Martin F.M."/>
        </authorList>
    </citation>
    <scope>NUCLEOTIDE SEQUENCE</scope>
    <source>
        <strain evidence="1">KUC20120723A-06</strain>
    </source>
</reference>
<evidence type="ECO:0000313" key="2">
    <source>
        <dbReference type="Proteomes" id="UP000790709"/>
    </source>
</evidence>
<name>A0ACB8BI64_9AGAM</name>
<comment type="caution">
    <text evidence="1">The sequence shown here is derived from an EMBL/GenBank/DDBJ whole genome shotgun (WGS) entry which is preliminary data.</text>
</comment>